<name>A0A565CG23_9BRAS</name>
<accession>A0A565CG23</accession>
<sequence length="160" mass="18346">MEGGAPLILNRDLEFRNVEILTVYFQYEKPDCYSKRCYCITHDKQSCPERPPARQARGYGRLQEGEEDRYRQKERYVAPTQTRRRRHIGDEMKENDDGVVALAKKPVRRNLFGDEEPSMAQPAAALNCVRKTDPLNSTADSLYASPVTLRDINTVPVKPS</sequence>
<evidence type="ECO:0008006" key="4">
    <source>
        <dbReference type="Google" id="ProtNLM"/>
    </source>
</evidence>
<comment type="caution">
    <text evidence="2">The sequence shown here is derived from an EMBL/GenBank/DDBJ whole genome shotgun (WGS) entry which is preliminary data.</text>
</comment>
<evidence type="ECO:0000313" key="2">
    <source>
        <dbReference type="EMBL" id="VVB12512.1"/>
    </source>
</evidence>
<dbReference type="EMBL" id="CABITT030000007">
    <property type="protein sequence ID" value="VVB12512.1"/>
    <property type="molecule type" value="Genomic_DNA"/>
</dbReference>
<keyword evidence="3" id="KW-1185">Reference proteome</keyword>
<dbReference type="AlphaFoldDB" id="A0A565CG23"/>
<organism evidence="2 3">
    <name type="scientific">Arabis nemorensis</name>
    <dbReference type="NCBI Taxonomy" id="586526"/>
    <lineage>
        <taxon>Eukaryota</taxon>
        <taxon>Viridiplantae</taxon>
        <taxon>Streptophyta</taxon>
        <taxon>Embryophyta</taxon>
        <taxon>Tracheophyta</taxon>
        <taxon>Spermatophyta</taxon>
        <taxon>Magnoliopsida</taxon>
        <taxon>eudicotyledons</taxon>
        <taxon>Gunneridae</taxon>
        <taxon>Pentapetalae</taxon>
        <taxon>rosids</taxon>
        <taxon>malvids</taxon>
        <taxon>Brassicales</taxon>
        <taxon>Brassicaceae</taxon>
        <taxon>Arabideae</taxon>
        <taxon>Arabis</taxon>
    </lineage>
</organism>
<feature type="region of interest" description="Disordered" evidence="1">
    <location>
        <begin position="47"/>
        <end position="70"/>
    </location>
</feature>
<evidence type="ECO:0000313" key="3">
    <source>
        <dbReference type="Proteomes" id="UP000489600"/>
    </source>
</evidence>
<proteinExistence type="predicted"/>
<protein>
    <recommendedName>
        <fullName evidence="4">Zinc knuckle CX2CX4HX4C domain-containing protein</fullName>
    </recommendedName>
</protein>
<gene>
    <name evidence="2" type="ORF">ANE_LOCUS22956</name>
</gene>
<reference evidence="2" key="1">
    <citation type="submission" date="2019-07" db="EMBL/GenBank/DDBJ databases">
        <authorList>
            <person name="Dittberner H."/>
        </authorList>
    </citation>
    <scope>NUCLEOTIDE SEQUENCE [LARGE SCALE GENOMIC DNA]</scope>
</reference>
<dbReference type="Proteomes" id="UP000489600">
    <property type="component" value="Unassembled WGS sequence"/>
</dbReference>
<evidence type="ECO:0000256" key="1">
    <source>
        <dbReference type="SAM" id="MobiDB-lite"/>
    </source>
</evidence>